<keyword evidence="1" id="KW-0812">Transmembrane</keyword>
<keyword evidence="3" id="KW-1185">Reference proteome</keyword>
<proteinExistence type="predicted"/>
<evidence type="ECO:0000313" key="2">
    <source>
        <dbReference type="EMBL" id="KAK6731186.1"/>
    </source>
</evidence>
<gene>
    <name evidence="2" type="primary">Necator_chrI.g3699</name>
    <name evidence="2" type="ORF">RB195_007570</name>
</gene>
<reference evidence="2 3" key="1">
    <citation type="submission" date="2023-08" db="EMBL/GenBank/DDBJ databases">
        <title>A Necator americanus chromosomal reference genome.</title>
        <authorList>
            <person name="Ilik V."/>
            <person name="Petrzelkova K.J."/>
            <person name="Pardy F."/>
            <person name="Fuh T."/>
            <person name="Niatou-Singa F.S."/>
            <person name="Gouil Q."/>
            <person name="Baker L."/>
            <person name="Ritchie M.E."/>
            <person name="Jex A.R."/>
            <person name="Gazzola D."/>
            <person name="Li H."/>
            <person name="Toshio Fujiwara R."/>
            <person name="Zhan B."/>
            <person name="Aroian R.V."/>
            <person name="Pafco B."/>
            <person name="Schwarz E.M."/>
        </authorList>
    </citation>
    <scope>NUCLEOTIDE SEQUENCE [LARGE SCALE GENOMIC DNA]</scope>
    <source>
        <strain evidence="2 3">Aroian</strain>
        <tissue evidence="2">Whole animal</tissue>
    </source>
</reference>
<organism evidence="2 3">
    <name type="scientific">Necator americanus</name>
    <name type="common">Human hookworm</name>
    <dbReference type="NCBI Taxonomy" id="51031"/>
    <lineage>
        <taxon>Eukaryota</taxon>
        <taxon>Metazoa</taxon>
        <taxon>Ecdysozoa</taxon>
        <taxon>Nematoda</taxon>
        <taxon>Chromadorea</taxon>
        <taxon>Rhabditida</taxon>
        <taxon>Rhabditina</taxon>
        <taxon>Rhabditomorpha</taxon>
        <taxon>Strongyloidea</taxon>
        <taxon>Ancylostomatidae</taxon>
        <taxon>Bunostominae</taxon>
        <taxon>Necator</taxon>
    </lineage>
</organism>
<feature type="transmembrane region" description="Helical" evidence="1">
    <location>
        <begin position="41"/>
        <end position="74"/>
    </location>
</feature>
<dbReference type="EMBL" id="JAVFWL010000001">
    <property type="protein sequence ID" value="KAK6731186.1"/>
    <property type="molecule type" value="Genomic_DNA"/>
</dbReference>
<keyword evidence="1" id="KW-1133">Transmembrane helix</keyword>
<comment type="caution">
    <text evidence="2">The sequence shown here is derived from an EMBL/GenBank/DDBJ whole genome shotgun (WGS) entry which is preliminary data.</text>
</comment>
<sequence length="82" mass="8303">MVYVLGGDGVIQLRYSYRSATDSYTLQVRSVVGCRCRRIQLLLAAAAAAAAVVVVVVVVVVPVVVVVVAAAAAAATVDEAGA</sequence>
<accession>A0ABR1C1N5</accession>
<evidence type="ECO:0000313" key="3">
    <source>
        <dbReference type="Proteomes" id="UP001303046"/>
    </source>
</evidence>
<protein>
    <submittedName>
        <fullName evidence="2">Uncharacterized protein</fullName>
    </submittedName>
</protein>
<dbReference type="Proteomes" id="UP001303046">
    <property type="component" value="Unassembled WGS sequence"/>
</dbReference>
<evidence type="ECO:0000256" key="1">
    <source>
        <dbReference type="SAM" id="Phobius"/>
    </source>
</evidence>
<name>A0ABR1C1N5_NECAM</name>
<keyword evidence="1" id="KW-0472">Membrane</keyword>